<name>A0A972FTG4_9GAMM</name>
<gene>
    <name evidence="1" type="ORF">HC757_09605</name>
</gene>
<proteinExistence type="predicted"/>
<evidence type="ECO:0000313" key="1">
    <source>
        <dbReference type="EMBL" id="NMH65426.1"/>
    </source>
</evidence>
<dbReference type="EMBL" id="JAAXYH010000005">
    <property type="protein sequence ID" value="NMH65426.1"/>
    <property type="molecule type" value="Genomic_DNA"/>
</dbReference>
<reference evidence="1" key="1">
    <citation type="submission" date="2020-04" db="EMBL/GenBank/DDBJ databases">
        <title>Description of Shewanella salipaludis sp. nov., isolated from a salt marsh.</title>
        <authorList>
            <person name="Park S."/>
            <person name="Yoon J.-H."/>
        </authorList>
    </citation>
    <scope>NUCLEOTIDE SEQUENCE</scope>
    <source>
        <strain evidence="1">SHSM-M6</strain>
    </source>
</reference>
<dbReference type="AlphaFoldDB" id="A0A972FTG4"/>
<dbReference type="RefSeq" id="WP_169564127.1">
    <property type="nucleotide sequence ID" value="NZ_JAAXYH010000005.1"/>
</dbReference>
<protein>
    <submittedName>
        <fullName evidence="1">Uncharacterized protein</fullName>
    </submittedName>
</protein>
<sequence length="200" mass="21968">MGKRIEEAGCAGDFTAVLTELKANLAQAKILDCDLSHERVLWDAQGCPRRRTLGEESHFLRPGICSASKRAHLGCAHTTARDGVIARVQQFGAAFPAVAAEIADFIACLRELEMQVIRIDRAKSRAELELAGLLLNPAPLTTGQDSLNRQAQAVQGGQQELLQQRHKIGKINAEHRQTNGQIRRLVATLLARLSRHEDKP</sequence>
<comment type="caution">
    <text evidence="1">The sequence shown here is derived from an EMBL/GenBank/DDBJ whole genome shotgun (WGS) entry which is preliminary data.</text>
</comment>
<organism evidence="1 2">
    <name type="scientific">Shewanella salipaludis</name>
    <dbReference type="NCBI Taxonomy" id="2723052"/>
    <lineage>
        <taxon>Bacteria</taxon>
        <taxon>Pseudomonadati</taxon>
        <taxon>Pseudomonadota</taxon>
        <taxon>Gammaproteobacteria</taxon>
        <taxon>Alteromonadales</taxon>
        <taxon>Shewanellaceae</taxon>
        <taxon>Shewanella</taxon>
    </lineage>
</organism>
<evidence type="ECO:0000313" key="2">
    <source>
        <dbReference type="Proteomes" id="UP000737113"/>
    </source>
</evidence>
<keyword evidence="2" id="KW-1185">Reference proteome</keyword>
<dbReference type="Proteomes" id="UP000737113">
    <property type="component" value="Unassembled WGS sequence"/>
</dbReference>
<accession>A0A972FTG4</accession>